<dbReference type="PANTHER" id="PTHR44591:SF3">
    <property type="entry name" value="RESPONSE REGULATORY DOMAIN-CONTAINING PROTEIN"/>
    <property type="match status" value="1"/>
</dbReference>
<dbReference type="RefSeq" id="WP_342795364.1">
    <property type="nucleotide sequence ID" value="NZ_BAAAMZ010000001.1"/>
</dbReference>
<dbReference type="EMBL" id="VIWT01000005">
    <property type="protein sequence ID" value="TWF73782.1"/>
    <property type="molecule type" value="Genomic_DNA"/>
</dbReference>
<dbReference type="Proteomes" id="UP000317940">
    <property type="component" value="Unassembled WGS sequence"/>
</dbReference>
<dbReference type="GO" id="GO:0000160">
    <property type="term" value="P:phosphorelay signal transduction system"/>
    <property type="evidence" value="ECO:0007669"/>
    <property type="project" value="InterPro"/>
</dbReference>
<feature type="domain" description="Response regulatory" evidence="4">
    <location>
        <begin position="231"/>
        <end position="349"/>
    </location>
</feature>
<dbReference type="SMART" id="SM00448">
    <property type="entry name" value="REC"/>
    <property type="match status" value="1"/>
</dbReference>
<keyword evidence="6" id="KW-1185">Reference proteome</keyword>
<gene>
    <name evidence="5" type="ORF">FHX73_15409</name>
</gene>
<protein>
    <submittedName>
        <fullName evidence="5">Response regulator receiver domain-containing protein</fullName>
    </submittedName>
</protein>
<evidence type="ECO:0000256" key="1">
    <source>
        <dbReference type="ARBA" id="ARBA00022553"/>
    </source>
</evidence>
<evidence type="ECO:0000313" key="6">
    <source>
        <dbReference type="Proteomes" id="UP000317940"/>
    </source>
</evidence>
<feature type="modified residue" description="4-aspartylphosphate" evidence="2">
    <location>
        <position position="281"/>
    </location>
</feature>
<evidence type="ECO:0000256" key="2">
    <source>
        <dbReference type="PROSITE-ProRule" id="PRU00169"/>
    </source>
</evidence>
<evidence type="ECO:0000256" key="3">
    <source>
        <dbReference type="SAM" id="Coils"/>
    </source>
</evidence>
<comment type="caution">
    <text evidence="5">The sequence shown here is derived from an EMBL/GenBank/DDBJ whole genome shotgun (WGS) entry which is preliminary data.</text>
</comment>
<dbReference type="PROSITE" id="PS50110">
    <property type="entry name" value="RESPONSE_REGULATORY"/>
    <property type="match status" value="1"/>
</dbReference>
<name>A0A561SFZ0_9ACTN</name>
<dbReference type="SUPFAM" id="SSF52172">
    <property type="entry name" value="CheY-like"/>
    <property type="match status" value="1"/>
</dbReference>
<keyword evidence="3" id="KW-0175">Coiled coil</keyword>
<dbReference type="Pfam" id="PF00072">
    <property type="entry name" value="Response_reg"/>
    <property type="match status" value="1"/>
</dbReference>
<dbReference type="InterPro" id="IPR001789">
    <property type="entry name" value="Sig_transdc_resp-reg_receiver"/>
</dbReference>
<sequence>MQPLDAELNNECRRLAQTLREQFDVLGISMRRYALRRFVNVGTLSRYLAGSRVPPWKFIEDLLTDVAAERGVAATPEAIDVVRRQHQDAQRTNASMTRALAQLQQQLADADREVRRTAAHKDVLDDALVERNQRIADLQVRLNIEAAATAAVTDLDVDTLLVERNRLAAEVARLRAQLCETRSRMAQAEARCELLERQLSLVEVQRGRDGEDAFPAVQSVRHLLPAEVRPKVLLVDDRPTNLLALKSVLDVPDQELVTASSGQDALKELLLHDDFAVIILDVQMPGMDGYETAAHIKRRAKTRNIPIIFLTAIGNDPEHSVRGYSVGAVDFIVKPFDPWALRAKVAVFVELYLERRLYQDPPLPPGVS</sequence>
<dbReference type="InterPro" id="IPR050595">
    <property type="entry name" value="Bact_response_regulator"/>
</dbReference>
<evidence type="ECO:0000313" key="5">
    <source>
        <dbReference type="EMBL" id="TWF73782.1"/>
    </source>
</evidence>
<reference evidence="5 6" key="1">
    <citation type="submission" date="2019-06" db="EMBL/GenBank/DDBJ databases">
        <title>Sequencing the genomes of 1000 actinobacteria strains.</title>
        <authorList>
            <person name="Klenk H.-P."/>
        </authorList>
    </citation>
    <scope>NUCLEOTIDE SEQUENCE [LARGE SCALE GENOMIC DNA]</scope>
    <source>
        <strain evidence="5 6">DSM 44826</strain>
    </source>
</reference>
<evidence type="ECO:0000259" key="4">
    <source>
        <dbReference type="PROSITE" id="PS50110"/>
    </source>
</evidence>
<accession>A0A561SFZ0</accession>
<proteinExistence type="predicted"/>
<feature type="coiled-coil region" evidence="3">
    <location>
        <begin position="86"/>
        <end position="120"/>
    </location>
</feature>
<organism evidence="5 6">
    <name type="scientific">Kitasatospora viridis</name>
    <dbReference type="NCBI Taxonomy" id="281105"/>
    <lineage>
        <taxon>Bacteria</taxon>
        <taxon>Bacillati</taxon>
        <taxon>Actinomycetota</taxon>
        <taxon>Actinomycetes</taxon>
        <taxon>Kitasatosporales</taxon>
        <taxon>Streptomycetaceae</taxon>
        <taxon>Kitasatospora</taxon>
    </lineage>
</organism>
<dbReference type="PANTHER" id="PTHR44591">
    <property type="entry name" value="STRESS RESPONSE REGULATOR PROTEIN 1"/>
    <property type="match status" value="1"/>
</dbReference>
<dbReference type="InterPro" id="IPR011006">
    <property type="entry name" value="CheY-like_superfamily"/>
</dbReference>
<keyword evidence="1 2" id="KW-0597">Phosphoprotein</keyword>
<dbReference type="AlphaFoldDB" id="A0A561SFZ0"/>
<feature type="coiled-coil region" evidence="3">
    <location>
        <begin position="157"/>
        <end position="205"/>
    </location>
</feature>
<dbReference type="Gene3D" id="3.40.50.2300">
    <property type="match status" value="1"/>
</dbReference>